<dbReference type="RefSeq" id="WP_066068453.1">
    <property type="nucleotide sequence ID" value="NZ_FRBG01000002.1"/>
</dbReference>
<organism evidence="2 4">
    <name type="scientific">Alkalithermobacter thermoalcaliphilus JW-YL-7 = DSM 7308</name>
    <dbReference type="NCBI Taxonomy" id="1121328"/>
    <lineage>
        <taxon>Bacteria</taxon>
        <taxon>Bacillati</taxon>
        <taxon>Bacillota</taxon>
        <taxon>Clostridia</taxon>
        <taxon>Peptostreptococcales</taxon>
        <taxon>Tepidibacteraceae</taxon>
        <taxon>Alkalithermobacter</taxon>
    </lineage>
</organism>
<dbReference type="OrthoDB" id="7205479at2"/>
<dbReference type="EMBL" id="LSFY01000001">
    <property type="protein sequence ID" value="KXZ39376.1"/>
    <property type="molecule type" value="Genomic_DNA"/>
</dbReference>
<dbReference type="InterPro" id="IPR007165">
    <property type="entry name" value="Phage_holin_4_2"/>
</dbReference>
<dbReference type="PANTHER" id="PTHR37309">
    <property type="entry name" value="SLR0284 PROTEIN"/>
    <property type="match status" value="1"/>
</dbReference>
<sequence>MKKFISRWIISALSIYFTSKILGFVYVADFSTTLVASFILGIINTFIKPIIFFLTIPINFLTLGLFSFIINGFMLYMASIIVEGFDVYGILGAVIASIVLSLFNMIFVNLFDLK</sequence>
<evidence type="ECO:0000256" key="1">
    <source>
        <dbReference type="SAM" id="Phobius"/>
    </source>
</evidence>
<feature type="transmembrane region" description="Helical" evidence="1">
    <location>
        <begin position="7"/>
        <end position="28"/>
    </location>
</feature>
<evidence type="ECO:0000313" key="3">
    <source>
        <dbReference type="EMBL" id="SHK54061.1"/>
    </source>
</evidence>
<proteinExistence type="predicted"/>
<protein>
    <submittedName>
        <fullName evidence="3">Membrane protein</fullName>
    </submittedName>
</protein>
<dbReference type="AlphaFoldDB" id="A0A150FP71"/>
<dbReference type="PATRIC" id="fig|1121328.3.peg.451"/>
<accession>A0A150FP71</accession>
<dbReference type="Proteomes" id="UP000323392">
    <property type="component" value="Unassembled WGS sequence"/>
</dbReference>
<name>A0A150FP71_CLOPD</name>
<feature type="transmembrane region" description="Helical" evidence="1">
    <location>
        <begin position="34"/>
        <end position="54"/>
    </location>
</feature>
<evidence type="ECO:0000313" key="2">
    <source>
        <dbReference type="EMBL" id="KXZ39376.1"/>
    </source>
</evidence>
<reference evidence="2 4" key="1">
    <citation type="submission" date="2016-02" db="EMBL/GenBank/DDBJ databases">
        <title>Draft genome sequence for Clostridium paradoxum JW-YL-7.</title>
        <authorList>
            <person name="Utturkar S.M."/>
            <person name="Lancaster A."/>
            <person name="Poole F.L."/>
            <person name="Adams M.W."/>
            <person name="Brown S.D."/>
        </authorList>
    </citation>
    <scope>NUCLEOTIDE SEQUENCE [LARGE SCALE GENOMIC DNA]</scope>
    <source>
        <strain evidence="2 4">JW-YL-7</strain>
    </source>
</reference>
<evidence type="ECO:0000313" key="5">
    <source>
        <dbReference type="Proteomes" id="UP000323392"/>
    </source>
</evidence>
<comment type="caution">
    <text evidence="2">The sequence shown here is derived from an EMBL/GenBank/DDBJ whole genome shotgun (WGS) entry which is preliminary data.</text>
</comment>
<keyword evidence="1" id="KW-0812">Transmembrane</keyword>
<feature type="transmembrane region" description="Helical" evidence="1">
    <location>
        <begin position="88"/>
        <end position="111"/>
    </location>
</feature>
<dbReference type="Pfam" id="PF04020">
    <property type="entry name" value="Phage_holin_4_2"/>
    <property type="match status" value="1"/>
</dbReference>
<dbReference type="PANTHER" id="PTHR37309:SF1">
    <property type="entry name" value="SLR0284 PROTEIN"/>
    <property type="match status" value="1"/>
</dbReference>
<feature type="transmembrane region" description="Helical" evidence="1">
    <location>
        <begin position="61"/>
        <end position="82"/>
    </location>
</feature>
<dbReference type="EMBL" id="FRBG01000002">
    <property type="protein sequence ID" value="SHK54061.1"/>
    <property type="molecule type" value="Genomic_DNA"/>
</dbReference>
<evidence type="ECO:0000313" key="4">
    <source>
        <dbReference type="Proteomes" id="UP000092605"/>
    </source>
</evidence>
<keyword evidence="1" id="KW-0472">Membrane</keyword>
<dbReference type="STRING" id="1121328.JWYL7_0451"/>
<reference evidence="3 5" key="2">
    <citation type="submission" date="2016-11" db="EMBL/GenBank/DDBJ databases">
        <authorList>
            <person name="Varghese N."/>
            <person name="Submissions S."/>
        </authorList>
    </citation>
    <scope>NUCLEOTIDE SEQUENCE [LARGE SCALE GENOMIC DNA]</scope>
    <source>
        <strain evidence="3 5">DSM 7308</strain>
    </source>
</reference>
<keyword evidence="1" id="KW-1133">Transmembrane helix</keyword>
<gene>
    <name evidence="2" type="ORF">JWYL7_0451</name>
    <name evidence="3" type="ORF">SAMN05661008_00438</name>
</gene>
<keyword evidence="5" id="KW-1185">Reference proteome</keyword>
<dbReference type="Proteomes" id="UP000092605">
    <property type="component" value="Unassembled WGS sequence"/>
</dbReference>